<evidence type="ECO:0000313" key="4">
    <source>
        <dbReference type="EMBL" id="MBE5057237.1"/>
    </source>
</evidence>
<reference evidence="4 5" key="1">
    <citation type="submission" date="2020-10" db="EMBL/GenBank/DDBJ databases">
        <title>ChiBAC.</title>
        <authorList>
            <person name="Zenner C."/>
            <person name="Hitch T.C.A."/>
            <person name="Clavel T."/>
        </authorList>
    </citation>
    <scope>NUCLEOTIDE SEQUENCE [LARGE SCALE GENOMIC DNA]</scope>
    <source>
        <strain evidence="4 5">DSM 107456</strain>
    </source>
</reference>
<proteinExistence type="predicted"/>
<dbReference type="RefSeq" id="WP_193539217.1">
    <property type="nucleotide sequence ID" value="NZ_JADCKF010000017.1"/>
</dbReference>
<dbReference type="CDD" id="cd04301">
    <property type="entry name" value="NAT_SF"/>
    <property type="match status" value="1"/>
</dbReference>
<dbReference type="PANTHER" id="PTHR43420">
    <property type="entry name" value="ACETYLTRANSFERASE"/>
    <property type="match status" value="1"/>
</dbReference>
<sequence>MYRYQTLEDVPLGEIAACLNLAFSDYDIPLCLTERELAHLFRTSGVDESRSFGAFCGDQMVGFMLHSCGLYHGQEAAFNVGTGVVPEHRGNGISTDLFSLAEQVLRQTQIKSYYLEVLQQNEGAIRLYKKQGFSVTREFAVLRASAPTGSAERGKVEYMEFDRFDLDHMGQCRQIGPSYEHSTGLLRRNPELYEVAYRREDGVSAFCVFSKADGQILQLGCRSVEELKPVIQSLLSRVHPLTAKNIDQKEREVLEMLAALGFKTAAKQFEMVKRVDS</sequence>
<comment type="caution">
    <text evidence="4">The sequence shown here is derived from an EMBL/GenBank/DDBJ whole genome shotgun (WGS) entry which is preliminary data.</text>
</comment>
<dbReference type="PANTHER" id="PTHR43420:SF44">
    <property type="entry name" value="ACETYLTRANSFERASE YPEA"/>
    <property type="match status" value="1"/>
</dbReference>
<accession>A0ABR9REV2</accession>
<name>A0ABR9REV2_9FIRM</name>
<keyword evidence="1" id="KW-0808">Transferase</keyword>
<evidence type="ECO:0000259" key="3">
    <source>
        <dbReference type="PROSITE" id="PS51186"/>
    </source>
</evidence>
<dbReference type="Pfam" id="PF00583">
    <property type="entry name" value="Acetyltransf_1"/>
    <property type="match status" value="1"/>
</dbReference>
<gene>
    <name evidence="4" type="ORF">INF37_14750</name>
</gene>
<dbReference type="InterPro" id="IPR050680">
    <property type="entry name" value="YpeA/RimI_acetyltransf"/>
</dbReference>
<dbReference type="Gene3D" id="3.40.630.30">
    <property type="match status" value="1"/>
</dbReference>
<feature type="domain" description="N-acetyltransferase" evidence="3">
    <location>
        <begin position="5"/>
        <end position="162"/>
    </location>
</feature>
<organism evidence="4 5">
    <name type="scientific">Pseudoflavonifractor gallinarum</name>
    <dbReference type="NCBI Taxonomy" id="2779352"/>
    <lineage>
        <taxon>Bacteria</taxon>
        <taxon>Bacillati</taxon>
        <taxon>Bacillota</taxon>
        <taxon>Clostridia</taxon>
        <taxon>Eubacteriales</taxon>
        <taxon>Oscillospiraceae</taxon>
        <taxon>Pseudoflavonifractor</taxon>
    </lineage>
</organism>
<dbReference type="PROSITE" id="PS51186">
    <property type="entry name" value="GNAT"/>
    <property type="match status" value="1"/>
</dbReference>
<dbReference type="SUPFAM" id="SSF55729">
    <property type="entry name" value="Acyl-CoA N-acyltransferases (Nat)"/>
    <property type="match status" value="1"/>
</dbReference>
<evidence type="ECO:0000256" key="1">
    <source>
        <dbReference type="ARBA" id="ARBA00022679"/>
    </source>
</evidence>
<dbReference type="Proteomes" id="UP000806211">
    <property type="component" value="Unassembled WGS sequence"/>
</dbReference>
<evidence type="ECO:0000313" key="5">
    <source>
        <dbReference type="Proteomes" id="UP000806211"/>
    </source>
</evidence>
<dbReference type="EMBL" id="JADCKF010000017">
    <property type="protein sequence ID" value="MBE5057237.1"/>
    <property type="molecule type" value="Genomic_DNA"/>
</dbReference>
<dbReference type="InterPro" id="IPR000182">
    <property type="entry name" value="GNAT_dom"/>
</dbReference>
<keyword evidence="2" id="KW-0012">Acyltransferase</keyword>
<protein>
    <submittedName>
        <fullName evidence="4">GNAT family N-acetyltransferase</fullName>
    </submittedName>
</protein>
<dbReference type="InterPro" id="IPR016181">
    <property type="entry name" value="Acyl_CoA_acyltransferase"/>
</dbReference>
<keyword evidence="5" id="KW-1185">Reference proteome</keyword>
<evidence type="ECO:0000256" key="2">
    <source>
        <dbReference type="ARBA" id="ARBA00023315"/>
    </source>
</evidence>